<dbReference type="SUPFAM" id="SSF55874">
    <property type="entry name" value="ATPase domain of HSP90 chaperone/DNA topoisomerase II/histidine kinase"/>
    <property type="match status" value="1"/>
</dbReference>
<proteinExistence type="inferred from homology"/>
<keyword evidence="4 8" id="KW-0418">Kinase</keyword>
<dbReference type="GO" id="GO:0005759">
    <property type="term" value="C:mitochondrial matrix"/>
    <property type="evidence" value="ECO:0007669"/>
    <property type="project" value="UniProtKB-SubCell"/>
</dbReference>
<feature type="domain" description="Branched-chain alpha-ketoacid dehydrogenase kinase/Pyruvate dehydrogenase kinase N-terminal" evidence="9">
    <location>
        <begin position="27"/>
        <end position="183"/>
    </location>
</feature>
<evidence type="ECO:0000256" key="3">
    <source>
        <dbReference type="ARBA" id="ARBA00022741"/>
    </source>
</evidence>
<dbReference type="PANTHER" id="PTHR11947:SF3">
    <property type="entry name" value="[PYRUVATE DEHYDROGENASE (ACETYL-TRANSFERRING)] KINASE, MITOCHONDRIAL"/>
    <property type="match status" value="1"/>
</dbReference>
<dbReference type="EMBL" id="HBNR01020412">
    <property type="protein sequence ID" value="CAE4573924.1"/>
    <property type="molecule type" value="Transcribed_RNA"/>
</dbReference>
<evidence type="ECO:0000256" key="6">
    <source>
        <dbReference type="ARBA" id="ARBA00023128"/>
    </source>
</evidence>
<gene>
    <name evidence="10" type="ORF">AMON00008_LOCUS13543</name>
</gene>
<dbReference type="Gene3D" id="1.20.140.20">
    <property type="entry name" value="Alpha-ketoacid/pyruvate dehydrogenase kinase, N-terminal domain"/>
    <property type="match status" value="1"/>
</dbReference>
<name>A0A7S4Q6F9_9DINO</name>
<evidence type="ECO:0000256" key="8">
    <source>
        <dbReference type="RuleBase" id="RU366032"/>
    </source>
</evidence>
<comment type="subcellular location">
    <subcellularLocation>
        <location evidence="8">Mitochondrion matrix</location>
    </subcellularLocation>
</comment>
<dbReference type="GO" id="GO:0005524">
    <property type="term" value="F:ATP binding"/>
    <property type="evidence" value="ECO:0007669"/>
    <property type="project" value="UniProtKB-UniRule"/>
</dbReference>
<dbReference type="InterPro" id="IPR039028">
    <property type="entry name" value="BCKD/PDK"/>
</dbReference>
<keyword evidence="5 8" id="KW-0067">ATP-binding</keyword>
<sequence>MAGAVRAAAAALSPQVEEFARRSATAVRLEDLYKWGQGDAQTRLRMARFLHGEIAIRNAQLCKELRLWPFGLAETQGVSDVVSWFSSYVDRLCESPLPETPEDERQFTSVLESILEDNTDVVRTLGGGVLEVREALGGAAYEEVRPEVDFILDRFFIKRIGLRFLLSHYIESAAERPGVSGIIHSNVAVGPVLRAAAHEAQELCRVRYGLAPEVEVVGDGLGGPFAIGGSLPETNLTHDRSFTYVPMHLQFSCSVLLQNSCFAVAQRHGHGSSPMPPVRAIFAHGEEEVTVKVSDEGGGISRSELPLAWSYFCEPQGASDGQVRGRRHSSPLGAGNPIGAGLPLARLHARYYGGNLQLKSIEGFGTDAYLFLNRLGQNCENLPHGVRVSPSMSDSDIGAGASIGLDSLGTLNEPEALFLQQQLREYRAARQADTSTPLSVLAP</sequence>
<keyword evidence="3 8" id="KW-0547">Nucleotide-binding</keyword>
<dbReference type="InterPro" id="IPR036784">
    <property type="entry name" value="AK/P_DHK_N_sf"/>
</dbReference>
<evidence type="ECO:0000256" key="2">
    <source>
        <dbReference type="ARBA" id="ARBA00022679"/>
    </source>
</evidence>
<dbReference type="InterPro" id="IPR018955">
    <property type="entry name" value="BCDHK/PDK_N"/>
</dbReference>
<dbReference type="InterPro" id="IPR036890">
    <property type="entry name" value="HATPase_C_sf"/>
</dbReference>
<dbReference type="Pfam" id="PF10436">
    <property type="entry name" value="BCDHK_Adom3"/>
    <property type="match status" value="1"/>
</dbReference>
<organism evidence="10">
    <name type="scientific">Alexandrium monilatum</name>
    <dbReference type="NCBI Taxonomy" id="311494"/>
    <lineage>
        <taxon>Eukaryota</taxon>
        <taxon>Sar</taxon>
        <taxon>Alveolata</taxon>
        <taxon>Dinophyceae</taxon>
        <taxon>Gonyaulacales</taxon>
        <taxon>Pyrocystaceae</taxon>
        <taxon>Alexandrium</taxon>
    </lineage>
</organism>
<evidence type="ECO:0000256" key="1">
    <source>
        <dbReference type="ARBA" id="ARBA00006155"/>
    </source>
</evidence>
<comment type="catalytic activity">
    <reaction evidence="7">
        <text>L-seryl-[pyruvate dehydrogenase E1 alpha subunit] + ATP = O-phospho-L-seryl-[pyruvate dehydrogenase E1 alpha subunit] + ADP + H(+)</text>
        <dbReference type="Rhea" id="RHEA:23052"/>
        <dbReference type="Rhea" id="RHEA-COMP:13689"/>
        <dbReference type="Rhea" id="RHEA-COMP:13690"/>
        <dbReference type="ChEBI" id="CHEBI:15378"/>
        <dbReference type="ChEBI" id="CHEBI:29999"/>
        <dbReference type="ChEBI" id="CHEBI:30616"/>
        <dbReference type="ChEBI" id="CHEBI:83421"/>
        <dbReference type="ChEBI" id="CHEBI:456216"/>
        <dbReference type="EC" id="2.7.11.2"/>
    </reaction>
</comment>
<keyword evidence="6 8" id="KW-0496">Mitochondrion</keyword>
<evidence type="ECO:0000259" key="9">
    <source>
        <dbReference type="Pfam" id="PF10436"/>
    </source>
</evidence>
<evidence type="ECO:0000256" key="7">
    <source>
        <dbReference type="ARBA" id="ARBA00048201"/>
    </source>
</evidence>
<dbReference type="GO" id="GO:0004740">
    <property type="term" value="F:pyruvate dehydrogenase (acetyl-transferring) kinase activity"/>
    <property type="evidence" value="ECO:0007669"/>
    <property type="project" value="UniProtKB-EC"/>
</dbReference>
<dbReference type="EC" id="2.7.11.-" evidence="8"/>
<accession>A0A7S4Q6F9</accession>
<dbReference type="AlphaFoldDB" id="A0A7S4Q6F9"/>
<comment type="similarity">
    <text evidence="1 8">Belongs to the PDK/BCKDK protein kinase family.</text>
</comment>
<evidence type="ECO:0000313" key="10">
    <source>
        <dbReference type="EMBL" id="CAE4573924.1"/>
    </source>
</evidence>
<evidence type="ECO:0000256" key="4">
    <source>
        <dbReference type="ARBA" id="ARBA00022777"/>
    </source>
</evidence>
<keyword evidence="2 8" id="KW-0808">Transferase</keyword>
<evidence type="ECO:0000256" key="5">
    <source>
        <dbReference type="ARBA" id="ARBA00022840"/>
    </source>
</evidence>
<protein>
    <recommendedName>
        <fullName evidence="8">Protein-serine/threonine kinase</fullName>
        <ecNumber evidence="8">2.7.11.-</ecNumber>
    </recommendedName>
</protein>
<dbReference type="SUPFAM" id="SSF69012">
    <property type="entry name" value="alpha-ketoacid dehydrogenase kinase, N-terminal domain"/>
    <property type="match status" value="1"/>
</dbReference>
<reference evidence="10" key="1">
    <citation type="submission" date="2021-01" db="EMBL/GenBank/DDBJ databases">
        <authorList>
            <person name="Corre E."/>
            <person name="Pelletier E."/>
            <person name="Niang G."/>
            <person name="Scheremetjew M."/>
            <person name="Finn R."/>
            <person name="Kale V."/>
            <person name="Holt S."/>
            <person name="Cochrane G."/>
            <person name="Meng A."/>
            <person name="Brown T."/>
            <person name="Cohen L."/>
        </authorList>
    </citation>
    <scope>NUCLEOTIDE SEQUENCE</scope>
    <source>
        <strain evidence="10">CCMP3105</strain>
    </source>
</reference>
<dbReference type="Gene3D" id="3.30.565.10">
    <property type="entry name" value="Histidine kinase-like ATPase, C-terminal domain"/>
    <property type="match status" value="1"/>
</dbReference>
<dbReference type="GO" id="GO:0010906">
    <property type="term" value="P:regulation of glucose metabolic process"/>
    <property type="evidence" value="ECO:0007669"/>
    <property type="project" value="TreeGrafter"/>
</dbReference>
<dbReference type="PANTHER" id="PTHR11947">
    <property type="entry name" value="PYRUVATE DEHYDROGENASE KINASE"/>
    <property type="match status" value="1"/>
</dbReference>